<comment type="caution">
    <text evidence="3">The sequence shown here is derived from an EMBL/GenBank/DDBJ whole genome shotgun (WGS) entry which is preliminary data.</text>
</comment>
<organism evidence="3">
    <name type="scientific">Thermosulfurimonas dismutans</name>
    <dbReference type="NCBI Taxonomy" id="999894"/>
    <lineage>
        <taxon>Bacteria</taxon>
        <taxon>Pseudomonadati</taxon>
        <taxon>Thermodesulfobacteriota</taxon>
        <taxon>Thermodesulfobacteria</taxon>
        <taxon>Thermodesulfobacteriales</taxon>
        <taxon>Thermodesulfobacteriaceae</taxon>
        <taxon>Thermosulfurimonas</taxon>
    </lineage>
</organism>
<dbReference type="PRINTS" id="PR01438">
    <property type="entry name" value="UNVRSLSTRESS"/>
</dbReference>
<comment type="similarity">
    <text evidence="1">Belongs to the universal stress protein A family.</text>
</comment>
<evidence type="ECO:0000259" key="2">
    <source>
        <dbReference type="Pfam" id="PF00582"/>
    </source>
</evidence>
<dbReference type="InterPro" id="IPR014729">
    <property type="entry name" value="Rossmann-like_a/b/a_fold"/>
</dbReference>
<protein>
    <recommendedName>
        <fullName evidence="2">UspA domain-containing protein</fullName>
    </recommendedName>
</protein>
<reference evidence="3" key="1">
    <citation type="journal article" date="2020" name="mSystems">
        <title>Genome- and Community-Level Interaction Insights into Carbon Utilization and Element Cycling Functions of Hydrothermarchaeota in Hydrothermal Sediment.</title>
        <authorList>
            <person name="Zhou Z."/>
            <person name="Liu Y."/>
            <person name="Xu W."/>
            <person name="Pan J."/>
            <person name="Luo Z.H."/>
            <person name="Li M."/>
        </authorList>
    </citation>
    <scope>NUCLEOTIDE SEQUENCE [LARGE SCALE GENOMIC DNA]</scope>
    <source>
        <strain evidence="3">HyVt-483</strain>
    </source>
</reference>
<feature type="domain" description="UspA" evidence="2">
    <location>
        <begin position="180"/>
        <end position="309"/>
    </location>
</feature>
<dbReference type="CDD" id="cd00293">
    <property type="entry name" value="USP-like"/>
    <property type="match status" value="2"/>
</dbReference>
<dbReference type="EMBL" id="DRMH01000012">
    <property type="protein sequence ID" value="HFC96986.1"/>
    <property type="molecule type" value="Genomic_DNA"/>
</dbReference>
<evidence type="ECO:0000256" key="1">
    <source>
        <dbReference type="ARBA" id="ARBA00008791"/>
    </source>
</evidence>
<accession>A0A7C3GZW5</accession>
<dbReference type="InterPro" id="IPR006015">
    <property type="entry name" value="Universal_stress_UspA"/>
</dbReference>
<dbReference type="SUPFAM" id="SSF52402">
    <property type="entry name" value="Adenine nucleotide alpha hydrolases-like"/>
    <property type="match status" value="2"/>
</dbReference>
<dbReference type="PANTHER" id="PTHR46268">
    <property type="entry name" value="STRESS RESPONSE PROTEIN NHAX"/>
    <property type="match status" value="1"/>
</dbReference>
<dbReference type="InterPro" id="IPR006016">
    <property type="entry name" value="UspA"/>
</dbReference>
<gene>
    <name evidence="3" type="ORF">ENJ40_00820</name>
</gene>
<sequence length="313" mass="35374">MPQRFLPHLAKPMVPLGKDGSSEMLLDFLVCMLREMPPGLVEKIYLVHVVSDDALKKALGRDLRLEALLEESGLLRDLYEKYLQEEARPFLTQAEERLRRDLPEVAVERVILRGHPPRELVLWAHREGIKAEIIARRARSHLAELVLGSCTHALLHRPGEHSTYVVGRLFAEKAHCRDPRFLVCLDGSPYARKALEEAAGLGLLWEPREIVLLYVVEILSVLEKKIRSEQAEAVLAEAEQFLRDLGLRTRILTKRVSGDPAEEIVREAEAGGYDLVFLGRRGMGYLKEVLVGSVSERVIHRVVSPTVVVVNRT</sequence>
<name>A0A7C3GZW5_9BACT</name>
<feature type="domain" description="UspA" evidence="2">
    <location>
        <begin position="43"/>
        <end position="157"/>
    </location>
</feature>
<dbReference type="Pfam" id="PF00582">
    <property type="entry name" value="Usp"/>
    <property type="match status" value="2"/>
</dbReference>
<dbReference type="PANTHER" id="PTHR46268:SF6">
    <property type="entry name" value="UNIVERSAL STRESS PROTEIN UP12"/>
    <property type="match status" value="1"/>
</dbReference>
<dbReference type="Gene3D" id="3.40.50.620">
    <property type="entry name" value="HUPs"/>
    <property type="match status" value="2"/>
</dbReference>
<evidence type="ECO:0000313" key="3">
    <source>
        <dbReference type="EMBL" id="HFC96986.1"/>
    </source>
</evidence>
<dbReference type="Proteomes" id="UP000886043">
    <property type="component" value="Unassembled WGS sequence"/>
</dbReference>
<proteinExistence type="inferred from homology"/>
<dbReference type="AlphaFoldDB" id="A0A7C3GZW5"/>